<dbReference type="GO" id="GO:0030150">
    <property type="term" value="P:protein import into mitochondrial matrix"/>
    <property type="evidence" value="ECO:0007669"/>
    <property type="project" value="EnsemblFungi"/>
</dbReference>
<dbReference type="RefSeq" id="XP_506009.1">
    <property type="nucleotide sequence ID" value="XM_506009.1"/>
</dbReference>
<reference evidence="5 7" key="1">
    <citation type="journal article" date="2016" name="PLoS ONE">
        <title>Sequence Assembly of Yarrowia lipolytica Strain W29/CLIB89 Shows Transposable Element Diversity.</title>
        <authorList>
            <person name="Magnan C."/>
            <person name="Yu J."/>
            <person name="Chang I."/>
            <person name="Jahn E."/>
            <person name="Kanomata Y."/>
            <person name="Wu J."/>
            <person name="Zeller M."/>
            <person name="Oakes M."/>
            <person name="Baldi P."/>
            <person name="Sandmeyer S."/>
        </authorList>
    </citation>
    <scope>NUCLEOTIDE SEQUENCE [LARGE SCALE GENOMIC DNA]</scope>
    <source>
        <strain evidence="5">CLIB89</strain>
        <strain evidence="7">CLIB89(W29)</strain>
    </source>
</reference>
<dbReference type="VEuPathDB" id="FungiDB:YALI1_F36760g"/>
<dbReference type="PANTHER" id="PTHR15371">
    <property type="entry name" value="TIM23"/>
    <property type="match status" value="1"/>
</dbReference>
<dbReference type="Proteomes" id="UP000182444">
    <property type="component" value="Chromosome 1F"/>
</dbReference>
<name>A0A1D8NQE3_YARLL</name>
<evidence type="ECO:0000256" key="3">
    <source>
        <dbReference type="ARBA" id="ARBA00022989"/>
    </source>
</evidence>
<proteinExistence type="predicted"/>
<dbReference type="OMA" id="FQPTPFD"/>
<dbReference type="EMBL" id="CP017558">
    <property type="protein sequence ID" value="AOW07856.1"/>
    <property type="molecule type" value="Genomic_DNA"/>
</dbReference>
<comment type="subcellular location">
    <subcellularLocation>
        <location evidence="1">Membrane</location>
        <topology evidence="1">Multi-pass membrane protein</topology>
    </subcellularLocation>
</comment>
<evidence type="ECO:0000256" key="1">
    <source>
        <dbReference type="ARBA" id="ARBA00004141"/>
    </source>
</evidence>
<keyword evidence="2" id="KW-0812">Transmembrane</keyword>
<evidence type="ECO:0000256" key="4">
    <source>
        <dbReference type="ARBA" id="ARBA00023136"/>
    </source>
</evidence>
<dbReference type="InterPro" id="IPR045238">
    <property type="entry name" value="Tim23-like"/>
</dbReference>
<keyword evidence="4" id="KW-0472">Membrane</keyword>
<evidence type="ECO:0000313" key="8">
    <source>
        <dbReference type="Proteomes" id="UP000256601"/>
    </source>
</evidence>
<evidence type="ECO:0000313" key="7">
    <source>
        <dbReference type="Proteomes" id="UP000182444"/>
    </source>
</evidence>
<gene>
    <name evidence="6" type="ORF">B0I71DRAFT_167240</name>
    <name evidence="5" type="ORF">YALI1_F36760g</name>
</gene>
<accession>A0A1D8NQE3</accession>
<dbReference type="OrthoDB" id="159299at2759"/>
<dbReference type="GeneID" id="2908787"/>
<organism evidence="5 7">
    <name type="scientific">Yarrowia lipolytica</name>
    <name type="common">Candida lipolytica</name>
    <dbReference type="NCBI Taxonomy" id="4952"/>
    <lineage>
        <taxon>Eukaryota</taxon>
        <taxon>Fungi</taxon>
        <taxon>Dikarya</taxon>
        <taxon>Ascomycota</taxon>
        <taxon>Saccharomycotina</taxon>
        <taxon>Dipodascomycetes</taxon>
        <taxon>Dipodascales</taxon>
        <taxon>Dipodascales incertae sedis</taxon>
        <taxon>Yarrowia</taxon>
    </lineage>
</organism>
<dbReference type="EMBL" id="KZ859098">
    <property type="protein sequence ID" value="RDW23252.1"/>
    <property type="molecule type" value="Genomic_DNA"/>
</dbReference>
<dbReference type="GO" id="GO:0030943">
    <property type="term" value="F:mitochondrion targeting sequence binding"/>
    <property type="evidence" value="ECO:0007669"/>
    <property type="project" value="EnsemblFungi"/>
</dbReference>
<dbReference type="KEGG" id="yli:2908787"/>
<dbReference type="GO" id="GO:0005744">
    <property type="term" value="C:TIM23 mitochondrial import inner membrane translocase complex"/>
    <property type="evidence" value="ECO:0007669"/>
    <property type="project" value="EnsemblFungi"/>
</dbReference>
<evidence type="ECO:0000256" key="2">
    <source>
        <dbReference type="ARBA" id="ARBA00022692"/>
    </source>
</evidence>
<protein>
    <submittedName>
        <fullName evidence="6">Tim17/Tim22/Tim23/Pmp24 family-domain-containing protein</fullName>
    </submittedName>
</protein>
<dbReference type="GO" id="GO:0008320">
    <property type="term" value="F:protein transmembrane transporter activity"/>
    <property type="evidence" value="ECO:0007669"/>
    <property type="project" value="EnsemblFungi"/>
</dbReference>
<dbReference type="Pfam" id="PF02466">
    <property type="entry name" value="Tim17"/>
    <property type="match status" value="1"/>
</dbReference>
<dbReference type="VEuPathDB" id="FungiDB:YALI0_F29183g"/>
<dbReference type="AlphaFoldDB" id="A0A1D8NQE3"/>
<keyword evidence="3" id="KW-1133">Transmembrane helix</keyword>
<dbReference type="PANTHER" id="PTHR15371:SF0">
    <property type="entry name" value="SD19278P"/>
    <property type="match status" value="1"/>
</dbReference>
<evidence type="ECO:0000313" key="5">
    <source>
        <dbReference type="EMBL" id="AOW07856.1"/>
    </source>
</evidence>
<dbReference type="eggNOG" id="KOG3324">
    <property type="taxonomic scope" value="Eukaryota"/>
</dbReference>
<reference evidence="6 8" key="2">
    <citation type="submission" date="2018-07" db="EMBL/GenBank/DDBJ databases">
        <title>Draft Genome Assemblies for Five Robust Yarrowia lipolytica Strains Exhibiting High Lipid Production and Pentose Sugar Utilization and Sugar Alcohol Secretion from Undetoxified Lignocellulosic Biomass Hydrolysates.</title>
        <authorList>
            <consortium name="DOE Joint Genome Institute"/>
            <person name="Walker C."/>
            <person name="Ryu S."/>
            <person name="Na H."/>
            <person name="Zane M."/>
            <person name="LaButti K."/>
            <person name="Lipzen A."/>
            <person name="Haridas S."/>
            <person name="Barry K."/>
            <person name="Grigoriev I.V."/>
            <person name="Quarterman J."/>
            <person name="Slininger P."/>
            <person name="Dien B."/>
            <person name="Trinh C.T."/>
        </authorList>
    </citation>
    <scope>NUCLEOTIDE SEQUENCE [LARGE SCALE GENOMIC DNA]</scope>
    <source>
        <strain evidence="6 8">YB392</strain>
    </source>
</reference>
<sequence length="215" mass="23129">MSWLFGKKKEEQPKVEEVREVTFDLDPNANSAASFLNADLDTTKLHPMAGLDAGMEYFTLEGNETIYYDGLLPSRGWNDDLCYGTGVLYLSGLGVGGFSGLMEGLRTVQEGAPAKIKINHVLNTITKRGPFLGNSMGVLGFFYNIINSKILYDIRGKHDSFNSIAAGAIAGAIFRAPRGTKPMLIASGITAAGAGVWCVFKQAVFGPPAEKTPLE</sequence>
<dbReference type="Proteomes" id="UP000256601">
    <property type="component" value="Unassembled WGS sequence"/>
</dbReference>
<evidence type="ECO:0000313" key="6">
    <source>
        <dbReference type="EMBL" id="RDW23252.1"/>
    </source>
</evidence>